<dbReference type="Proteomes" id="UP000774617">
    <property type="component" value="Unassembled WGS sequence"/>
</dbReference>
<name>A0ABQ8FPJ6_9PEZI</name>
<feature type="signal peptide" evidence="1">
    <location>
        <begin position="1"/>
        <end position="16"/>
    </location>
</feature>
<comment type="caution">
    <text evidence="2">The sequence shown here is derived from an EMBL/GenBank/DDBJ whole genome shotgun (WGS) entry which is preliminary data.</text>
</comment>
<proteinExistence type="predicted"/>
<evidence type="ECO:0008006" key="4">
    <source>
        <dbReference type="Google" id="ProtNLM"/>
    </source>
</evidence>
<organism evidence="2 3">
    <name type="scientific">Macrophomina phaseolina</name>
    <dbReference type="NCBI Taxonomy" id="35725"/>
    <lineage>
        <taxon>Eukaryota</taxon>
        <taxon>Fungi</taxon>
        <taxon>Dikarya</taxon>
        <taxon>Ascomycota</taxon>
        <taxon>Pezizomycotina</taxon>
        <taxon>Dothideomycetes</taxon>
        <taxon>Dothideomycetes incertae sedis</taxon>
        <taxon>Botryosphaeriales</taxon>
        <taxon>Botryosphaeriaceae</taxon>
        <taxon>Macrophomina</taxon>
    </lineage>
</organism>
<accession>A0ABQ8FPJ6</accession>
<sequence>MAGAGLLALGGSCASAGCWSEAWSAERAWRRLACCLRGRRRCRLGQDRCGGEAWLRADCWGCGWIAGGWPSAGVREGTG</sequence>
<protein>
    <recommendedName>
        <fullName evidence="4">Secreted protein</fullName>
    </recommendedName>
</protein>
<dbReference type="EMBL" id="JAGTJR010000126">
    <property type="protein sequence ID" value="KAH7007814.1"/>
    <property type="molecule type" value="Genomic_DNA"/>
</dbReference>
<evidence type="ECO:0000256" key="1">
    <source>
        <dbReference type="SAM" id="SignalP"/>
    </source>
</evidence>
<feature type="chain" id="PRO_5046026428" description="Secreted protein" evidence="1">
    <location>
        <begin position="17"/>
        <end position="79"/>
    </location>
</feature>
<evidence type="ECO:0000313" key="2">
    <source>
        <dbReference type="EMBL" id="KAH7007814.1"/>
    </source>
</evidence>
<reference evidence="2 3" key="1">
    <citation type="journal article" date="2021" name="Nat. Commun.">
        <title>Genetic determinants of endophytism in the Arabidopsis root mycobiome.</title>
        <authorList>
            <person name="Mesny F."/>
            <person name="Miyauchi S."/>
            <person name="Thiergart T."/>
            <person name="Pickel B."/>
            <person name="Atanasova L."/>
            <person name="Karlsson M."/>
            <person name="Huettel B."/>
            <person name="Barry K.W."/>
            <person name="Haridas S."/>
            <person name="Chen C."/>
            <person name="Bauer D."/>
            <person name="Andreopoulos W."/>
            <person name="Pangilinan J."/>
            <person name="LaButti K."/>
            <person name="Riley R."/>
            <person name="Lipzen A."/>
            <person name="Clum A."/>
            <person name="Drula E."/>
            <person name="Henrissat B."/>
            <person name="Kohler A."/>
            <person name="Grigoriev I.V."/>
            <person name="Martin F.M."/>
            <person name="Hacquard S."/>
        </authorList>
    </citation>
    <scope>NUCLEOTIDE SEQUENCE [LARGE SCALE GENOMIC DNA]</scope>
    <source>
        <strain evidence="2 3">MPI-SDFR-AT-0080</strain>
    </source>
</reference>
<gene>
    <name evidence="2" type="ORF">B0J12DRAFT_692263</name>
</gene>
<keyword evidence="1" id="KW-0732">Signal</keyword>
<evidence type="ECO:0000313" key="3">
    <source>
        <dbReference type="Proteomes" id="UP000774617"/>
    </source>
</evidence>
<keyword evidence="3" id="KW-1185">Reference proteome</keyword>